<dbReference type="InterPro" id="IPR051822">
    <property type="entry name" value="Glycosyl_Hydrolase_84"/>
</dbReference>
<dbReference type="AlphaFoldDB" id="A0A183KSM6"/>
<reference evidence="2 3" key="2">
    <citation type="submission" date="2018-11" db="EMBL/GenBank/DDBJ databases">
        <authorList>
            <consortium name="Pathogen Informatics"/>
        </authorList>
    </citation>
    <scope>NUCLEOTIDE SEQUENCE [LARGE SCALE GENOMIC DNA]</scope>
    <source>
        <strain evidence="2">Dakar</strain>
        <strain evidence="3">Dakar, Senegal</strain>
    </source>
</reference>
<dbReference type="WBParaSite" id="SCUD_0001806601-mRNA-1">
    <property type="protein sequence ID" value="SCUD_0001806601-mRNA-1"/>
    <property type="gene ID" value="SCUD_0001806601"/>
</dbReference>
<sequence>MLCTSEDFESNASDDNEVIDDGIDDQKSGDINEHPSVCQDDCVSRKRQYASVYRPREALRIALRDWLALMLQVGASKPSTAIGTPTPMDTDNLETGQNEAPMQIMDCDVIALCFTVLDIAYPLDLFSTAVYDVRIQVESTPSNVVMTSDNNSSETPISGDVNSVTVTLEDLEMFADLFYLPFSHGPSAIRLLELGHWLREYSYVCGPNPSDLEVIVINYEVQCEDIFLF</sequence>
<protein>
    <submittedName>
        <fullName evidence="2 4">Uncharacterized protein</fullName>
    </submittedName>
</protein>
<evidence type="ECO:0000256" key="1">
    <source>
        <dbReference type="SAM" id="MobiDB-lite"/>
    </source>
</evidence>
<feature type="compositionally biased region" description="Basic and acidic residues" evidence="1">
    <location>
        <begin position="24"/>
        <end position="33"/>
    </location>
</feature>
<accession>A0A183KSM6</accession>
<dbReference type="PANTHER" id="PTHR13170">
    <property type="entry name" value="O-GLCNACASE"/>
    <property type="match status" value="1"/>
</dbReference>
<feature type="region of interest" description="Disordered" evidence="1">
    <location>
        <begin position="1"/>
        <end position="35"/>
    </location>
</feature>
<keyword evidence="3" id="KW-1185">Reference proteome</keyword>
<dbReference type="EMBL" id="UZAK01040576">
    <property type="protein sequence ID" value="VDP64813.1"/>
    <property type="molecule type" value="Genomic_DNA"/>
</dbReference>
<dbReference type="Gene3D" id="1.20.58.240">
    <property type="entry name" value="STAT, domain 1"/>
    <property type="match status" value="1"/>
</dbReference>
<evidence type="ECO:0000313" key="4">
    <source>
        <dbReference type="WBParaSite" id="SCUD_0001806601-mRNA-1"/>
    </source>
</evidence>
<dbReference type="PANTHER" id="PTHR13170:SF16">
    <property type="entry name" value="PROTEIN O-GLCNACASE"/>
    <property type="match status" value="1"/>
</dbReference>
<feature type="compositionally biased region" description="Acidic residues" evidence="1">
    <location>
        <begin position="1"/>
        <end position="23"/>
    </location>
</feature>
<proteinExistence type="predicted"/>
<name>A0A183KSM6_9TREM</name>
<dbReference type="Proteomes" id="UP000279833">
    <property type="component" value="Unassembled WGS sequence"/>
</dbReference>
<reference evidence="4" key="1">
    <citation type="submission" date="2016-06" db="UniProtKB">
        <authorList>
            <consortium name="WormBaseParasite"/>
        </authorList>
    </citation>
    <scope>IDENTIFICATION</scope>
</reference>
<organism evidence="4">
    <name type="scientific">Schistosoma curassoni</name>
    <dbReference type="NCBI Taxonomy" id="6186"/>
    <lineage>
        <taxon>Eukaryota</taxon>
        <taxon>Metazoa</taxon>
        <taxon>Spiralia</taxon>
        <taxon>Lophotrochozoa</taxon>
        <taxon>Platyhelminthes</taxon>
        <taxon>Trematoda</taxon>
        <taxon>Digenea</taxon>
        <taxon>Strigeidida</taxon>
        <taxon>Schistosomatoidea</taxon>
        <taxon>Schistosomatidae</taxon>
        <taxon>Schistosoma</taxon>
    </lineage>
</organism>
<evidence type="ECO:0000313" key="3">
    <source>
        <dbReference type="Proteomes" id="UP000279833"/>
    </source>
</evidence>
<evidence type="ECO:0000313" key="2">
    <source>
        <dbReference type="EMBL" id="VDP64813.1"/>
    </source>
</evidence>
<gene>
    <name evidence="2" type="ORF">SCUD_LOCUS18063</name>
</gene>
<dbReference type="STRING" id="6186.A0A183KSM6"/>